<protein>
    <recommendedName>
        <fullName evidence="4">MADS-box domain-containing protein</fullName>
    </recommendedName>
</protein>
<sequence>MGCVKLRIKRLESTSNQQTARELAILCDIDLVQLGGLQTILNLCNPTNPPVIAKYAHITPHERAKRKLENLEVIKKTFNKLDHDVNIENFMGSRYYCIDQSELRNQLRVLQAQLTGVQKRLSYWSDLDKIDNVEYLRHMEDLLGESVNQLRLSSLLENLGQHQQTSLESTIQRGMPLSQIMSSVQEAQSSSWLPNYDNRLMMLPNEPNFLPHSKTFHFSSNPLTDVFIDGDTVQVANMGSGGDGSEELSRTACSSLQPSEQGACPVYDHSNLSDNKKLRPEMEINLQANPVDYQVNGNFELPRIVYENGHHTWFSSSGPCGIAMYNQNG</sequence>
<evidence type="ECO:0008006" key="4">
    <source>
        <dbReference type="Google" id="ProtNLM"/>
    </source>
</evidence>
<comment type="caution">
    <text evidence="2">The sequence shown here is derived from an EMBL/GenBank/DDBJ whole genome shotgun (WGS) entry which is preliminary data.</text>
</comment>
<evidence type="ECO:0000313" key="2">
    <source>
        <dbReference type="EMBL" id="KAG6632929.1"/>
    </source>
</evidence>
<gene>
    <name evidence="2" type="ORF">CIPAW_12G012500</name>
</gene>
<organism evidence="2 3">
    <name type="scientific">Carya illinoinensis</name>
    <name type="common">Pecan</name>
    <dbReference type="NCBI Taxonomy" id="32201"/>
    <lineage>
        <taxon>Eukaryota</taxon>
        <taxon>Viridiplantae</taxon>
        <taxon>Streptophyta</taxon>
        <taxon>Embryophyta</taxon>
        <taxon>Tracheophyta</taxon>
        <taxon>Spermatophyta</taxon>
        <taxon>Magnoliopsida</taxon>
        <taxon>eudicotyledons</taxon>
        <taxon>Gunneridae</taxon>
        <taxon>Pentapetalae</taxon>
        <taxon>rosids</taxon>
        <taxon>fabids</taxon>
        <taxon>Fagales</taxon>
        <taxon>Juglandaceae</taxon>
        <taxon>Carya</taxon>
    </lineage>
</organism>
<evidence type="ECO:0000313" key="3">
    <source>
        <dbReference type="Proteomes" id="UP000811609"/>
    </source>
</evidence>
<feature type="coiled-coil region" evidence="1">
    <location>
        <begin position="61"/>
        <end position="120"/>
    </location>
</feature>
<dbReference type="Proteomes" id="UP000811609">
    <property type="component" value="Chromosome 12"/>
</dbReference>
<keyword evidence="3" id="KW-1185">Reference proteome</keyword>
<keyword evidence="1" id="KW-0175">Coiled coil</keyword>
<reference evidence="2" key="1">
    <citation type="submission" date="2020-12" db="EMBL/GenBank/DDBJ databases">
        <title>WGS assembly of Carya illinoinensis cv. Pawnee.</title>
        <authorList>
            <person name="Platts A."/>
            <person name="Shu S."/>
            <person name="Wright S."/>
            <person name="Barry K."/>
            <person name="Edger P."/>
            <person name="Pires J.C."/>
            <person name="Schmutz J."/>
        </authorList>
    </citation>
    <scope>NUCLEOTIDE SEQUENCE</scope>
    <source>
        <tissue evidence="2">Leaf</tissue>
    </source>
</reference>
<dbReference type="AlphaFoldDB" id="A0A8T1NMT4"/>
<name>A0A8T1NMT4_CARIL</name>
<accession>A0A8T1NMT4</accession>
<proteinExistence type="predicted"/>
<evidence type="ECO:0000256" key="1">
    <source>
        <dbReference type="SAM" id="Coils"/>
    </source>
</evidence>
<dbReference type="EMBL" id="CM031820">
    <property type="protein sequence ID" value="KAG6632929.1"/>
    <property type="molecule type" value="Genomic_DNA"/>
</dbReference>